<comment type="subcellular location">
    <subcellularLocation>
        <location evidence="1">Cell membrane</location>
        <topology evidence="1">Multi-pass membrane protein</topology>
    </subcellularLocation>
</comment>
<dbReference type="InterPro" id="IPR004776">
    <property type="entry name" value="Mem_transp_PIN-like"/>
</dbReference>
<dbReference type="PANTHER" id="PTHR36838:SF1">
    <property type="entry name" value="SLR1864 PROTEIN"/>
    <property type="match status" value="1"/>
</dbReference>
<feature type="transmembrane region" description="Helical" evidence="8">
    <location>
        <begin position="91"/>
        <end position="114"/>
    </location>
</feature>
<comment type="similarity">
    <text evidence="2">Belongs to the auxin efflux carrier (TC 2.A.69) family.</text>
</comment>
<keyword evidence="4" id="KW-1003">Cell membrane</keyword>
<feature type="transmembrane region" description="Helical" evidence="8">
    <location>
        <begin position="57"/>
        <end position="79"/>
    </location>
</feature>
<keyword evidence="10" id="KW-1185">Reference proteome</keyword>
<dbReference type="RefSeq" id="WP_126294579.1">
    <property type="nucleotide sequence ID" value="NZ_RXNR01000029.1"/>
</dbReference>
<evidence type="ECO:0000256" key="5">
    <source>
        <dbReference type="ARBA" id="ARBA00022692"/>
    </source>
</evidence>
<feature type="transmembrane region" description="Helical" evidence="8">
    <location>
        <begin position="187"/>
        <end position="206"/>
    </location>
</feature>
<dbReference type="InterPro" id="IPR038770">
    <property type="entry name" value="Na+/solute_symporter_sf"/>
</dbReference>
<dbReference type="OrthoDB" id="148377at2"/>
<comment type="caution">
    <text evidence="9">The sequence shown here is derived from an EMBL/GenBank/DDBJ whole genome shotgun (WGS) entry which is preliminary data.</text>
</comment>
<protein>
    <submittedName>
        <fullName evidence="9">AEC family transporter</fullName>
    </submittedName>
</protein>
<evidence type="ECO:0000256" key="6">
    <source>
        <dbReference type="ARBA" id="ARBA00022989"/>
    </source>
</evidence>
<reference evidence="9 10" key="1">
    <citation type="submission" date="2018-12" db="EMBL/GenBank/DDBJ databases">
        <authorList>
            <person name="Yu L."/>
        </authorList>
    </citation>
    <scope>NUCLEOTIDE SEQUENCE [LARGE SCALE GENOMIC DNA]</scope>
    <source>
        <strain evidence="9 10">S5H2222</strain>
    </source>
</reference>
<feature type="transmembrane region" description="Helical" evidence="8">
    <location>
        <begin position="31"/>
        <end position="51"/>
    </location>
</feature>
<keyword evidence="5 8" id="KW-0812">Transmembrane</keyword>
<evidence type="ECO:0000256" key="4">
    <source>
        <dbReference type="ARBA" id="ARBA00022475"/>
    </source>
</evidence>
<feature type="transmembrane region" description="Helical" evidence="8">
    <location>
        <begin position="6"/>
        <end position="24"/>
    </location>
</feature>
<accession>A0A3S0KIU8</accession>
<proteinExistence type="inferred from homology"/>
<feature type="transmembrane region" description="Helical" evidence="8">
    <location>
        <begin position="277"/>
        <end position="299"/>
    </location>
</feature>
<evidence type="ECO:0000256" key="1">
    <source>
        <dbReference type="ARBA" id="ARBA00004651"/>
    </source>
</evidence>
<evidence type="ECO:0000256" key="3">
    <source>
        <dbReference type="ARBA" id="ARBA00022448"/>
    </source>
</evidence>
<dbReference type="Gene3D" id="1.20.1530.20">
    <property type="match status" value="1"/>
</dbReference>
<name>A0A3S0KIU8_9BACI</name>
<keyword evidence="3" id="KW-0813">Transport</keyword>
<keyword evidence="6 8" id="KW-1133">Transmembrane helix</keyword>
<dbReference type="GO" id="GO:0005886">
    <property type="term" value="C:plasma membrane"/>
    <property type="evidence" value="ECO:0007669"/>
    <property type="project" value="UniProtKB-SubCell"/>
</dbReference>
<gene>
    <name evidence="9" type="ORF">EKG35_11355</name>
</gene>
<dbReference type="EMBL" id="RXNR01000029">
    <property type="protein sequence ID" value="RTQ92634.1"/>
    <property type="molecule type" value="Genomic_DNA"/>
</dbReference>
<organism evidence="9 10">
    <name type="scientific">Lysinibacillus telephonicus</name>
    <dbReference type="NCBI Taxonomy" id="1714840"/>
    <lineage>
        <taxon>Bacteria</taxon>
        <taxon>Bacillati</taxon>
        <taxon>Bacillota</taxon>
        <taxon>Bacilli</taxon>
        <taxon>Bacillales</taxon>
        <taxon>Bacillaceae</taxon>
        <taxon>Lysinibacillus</taxon>
    </lineage>
</organism>
<dbReference type="GO" id="GO:0055085">
    <property type="term" value="P:transmembrane transport"/>
    <property type="evidence" value="ECO:0007669"/>
    <property type="project" value="InterPro"/>
</dbReference>
<dbReference type="Proteomes" id="UP000276349">
    <property type="component" value="Unassembled WGS sequence"/>
</dbReference>
<evidence type="ECO:0000313" key="9">
    <source>
        <dbReference type="EMBL" id="RTQ92634.1"/>
    </source>
</evidence>
<feature type="transmembrane region" description="Helical" evidence="8">
    <location>
        <begin position="120"/>
        <end position="144"/>
    </location>
</feature>
<keyword evidence="7 8" id="KW-0472">Membrane</keyword>
<sequence length="300" mass="32709">MELILVILPAFLIFGTGYIGQKIFNLDVKSISTMSLYLMIPFLTFDTFYTNELSIEYLYIFLFNLILVTVLISITIVAGKIIKIDKSLISAMLLGTVFPNSGNYGAPVALFAFGAAAFDYAVVIMVIHGLFINSVGIFIASYGSEKSTTIKEALKNVIKMPILYGVIIGILFQLLHIELPSTIVDGIGLLGSAAIPTVMLILGMQLAQIKPQKFDLKIINIVTVIRMVISPLVAVLIVSFMPLNDTLKNVIILLAAMPIAANTTILAIRFDTRSNLVSFMTLVTTLTSLVTIPIILHFLG</sequence>
<dbReference type="Pfam" id="PF03547">
    <property type="entry name" value="Mem_trans"/>
    <property type="match status" value="1"/>
</dbReference>
<dbReference type="PANTHER" id="PTHR36838">
    <property type="entry name" value="AUXIN EFFLUX CARRIER FAMILY PROTEIN"/>
    <property type="match status" value="1"/>
</dbReference>
<evidence type="ECO:0000256" key="2">
    <source>
        <dbReference type="ARBA" id="ARBA00010145"/>
    </source>
</evidence>
<feature type="transmembrane region" description="Helical" evidence="8">
    <location>
        <begin position="156"/>
        <end position="175"/>
    </location>
</feature>
<feature type="transmembrane region" description="Helical" evidence="8">
    <location>
        <begin position="250"/>
        <end position="270"/>
    </location>
</feature>
<evidence type="ECO:0000256" key="7">
    <source>
        <dbReference type="ARBA" id="ARBA00023136"/>
    </source>
</evidence>
<evidence type="ECO:0000256" key="8">
    <source>
        <dbReference type="SAM" id="Phobius"/>
    </source>
</evidence>
<dbReference type="AlphaFoldDB" id="A0A3S0KIU8"/>
<feature type="transmembrane region" description="Helical" evidence="8">
    <location>
        <begin position="218"/>
        <end position="238"/>
    </location>
</feature>
<evidence type="ECO:0000313" key="10">
    <source>
        <dbReference type="Proteomes" id="UP000276349"/>
    </source>
</evidence>